<evidence type="ECO:0000259" key="6">
    <source>
        <dbReference type="Pfam" id="PF04545"/>
    </source>
</evidence>
<keyword evidence="8" id="KW-1185">Reference proteome</keyword>
<feature type="domain" description="RNA polymerase sigma-70 region 2" evidence="5">
    <location>
        <begin position="18"/>
        <end position="67"/>
    </location>
</feature>
<keyword evidence="4" id="KW-0804">Transcription</keyword>
<dbReference type="InterPro" id="IPR014284">
    <property type="entry name" value="RNA_pol_sigma-70_dom"/>
</dbReference>
<feature type="domain" description="RNA polymerase sigma-70 region 4" evidence="6">
    <location>
        <begin position="146"/>
        <end position="193"/>
    </location>
</feature>
<dbReference type="STRING" id="327939.BIW53_03095"/>
<dbReference type="GO" id="GO:0006352">
    <property type="term" value="P:DNA-templated transcription initiation"/>
    <property type="evidence" value="ECO:0007669"/>
    <property type="project" value="InterPro"/>
</dbReference>
<evidence type="ECO:0000256" key="4">
    <source>
        <dbReference type="ARBA" id="ARBA00023163"/>
    </source>
</evidence>
<keyword evidence="1" id="KW-0805">Transcription regulation</keyword>
<dbReference type="SUPFAM" id="SSF88946">
    <property type="entry name" value="Sigma2 domain of RNA polymerase sigma factors"/>
    <property type="match status" value="1"/>
</dbReference>
<name>A0A1S1N7Q3_9GAMM</name>
<dbReference type="Proteomes" id="UP000180253">
    <property type="component" value="Unassembled WGS sequence"/>
</dbReference>
<evidence type="ECO:0000313" key="8">
    <source>
        <dbReference type="Proteomes" id="UP000180253"/>
    </source>
</evidence>
<dbReference type="PANTHER" id="PTHR30385:SF7">
    <property type="entry name" value="RNA POLYMERASE SIGMA FACTOR FLIA"/>
    <property type="match status" value="1"/>
</dbReference>
<comment type="caution">
    <text evidence="7">The sequence shown here is derived from an EMBL/GenBank/DDBJ whole genome shotgun (WGS) entry which is preliminary data.</text>
</comment>
<dbReference type="GO" id="GO:0016987">
    <property type="term" value="F:sigma factor activity"/>
    <property type="evidence" value="ECO:0007669"/>
    <property type="project" value="UniProtKB-KW"/>
</dbReference>
<dbReference type="PANTHER" id="PTHR30385">
    <property type="entry name" value="SIGMA FACTOR F FLAGELLAR"/>
    <property type="match status" value="1"/>
</dbReference>
<dbReference type="InterPro" id="IPR007630">
    <property type="entry name" value="RNA_pol_sigma70_r4"/>
</dbReference>
<gene>
    <name evidence="7" type="ORF">BIW53_03095</name>
</gene>
<proteinExistence type="predicted"/>
<dbReference type="Gene3D" id="1.20.140.160">
    <property type="match status" value="1"/>
</dbReference>
<dbReference type="InterPro" id="IPR007627">
    <property type="entry name" value="RNA_pol_sigma70_r2"/>
</dbReference>
<evidence type="ECO:0000256" key="1">
    <source>
        <dbReference type="ARBA" id="ARBA00023015"/>
    </source>
</evidence>
<dbReference type="Gene3D" id="1.10.1740.10">
    <property type="match status" value="1"/>
</dbReference>
<dbReference type="NCBIfam" id="TIGR02937">
    <property type="entry name" value="sigma70-ECF"/>
    <property type="match status" value="1"/>
</dbReference>
<dbReference type="AlphaFoldDB" id="A0A1S1N7Q3"/>
<evidence type="ECO:0000313" key="7">
    <source>
        <dbReference type="EMBL" id="OHU97322.1"/>
    </source>
</evidence>
<evidence type="ECO:0000259" key="5">
    <source>
        <dbReference type="Pfam" id="PF04542"/>
    </source>
</evidence>
<organism evidence="7 8">
    <name type="scientific">Pseudoalteromonas byunsanensis</name>
    <dbReference type="NCBI Taxonomy" id="327939"/>
    <lineage>
        <taxon>Bacteria</taxon>
        <taxon>Pseudomonadati</taxon>
        <taxon>Pseudomonadota</taxon>
        <taxon>Gammaproteobacteria</taxon>
        <taxon>Alteromonadales</taxon>
        <taxon>Pseudoalteromonadaceae</taxon>
        <taxon>Pseudoalteromonas</taxon>
    </lineage>
</organism>
<evidence type="ECO:0000256" key="2">
    <source>
        <dbReference type="ARBA" id="ARBA00023082"/>
    </source>
</evidence>
<dbReference type="CDD" id="cd06171">
    <property type="entry name" value="Sigma70_r4"/>
    <property type="match status" value="1"/>
</dbReference>
<protein>
    <recommendedName>
        <fullName evidence="9">RNA polymerase subunit sigma</fullName>
    </recommendedName>
</protein>
<keyword evidence="3" id="KW-0238">DNA-binding</keyword>
<dbReference type="InterPro" id="IPR013324">
    <property type="entry name" value="RNA_pol_sigma_r3/r4-like"/>
</dbReference>
<dbReference type="Pfam" id="PF04542">
    <property type="entry name" value="Sigma70_r2"/>
    <property type="match status" value="1"/>
</dbReference>
<dbReference type="EMBL" id="MNAN01000018">
    <property type="protein sequence ID" value="OHU97322.1"/>
    <property type="molecule type" value="Genomic_DNA"/>
</dbReference>
<accession>A0A1S1N7Q3</accession>
<dbReference type="Pfam" id="PF04545">
    <property type="entry name" value="Sigma70_r4"/>
    <property type="match status" value="1"/>
</dbReference>
<dbReference type="GO" id="GO:0003677">
    <property type="term" value="F:DNA binding"/>
    <property type="evidence" value="ECO:0007669"/>
    <property type="project" value="UniProtKB-KW"/>
</dbReference>
<reference evidence="7 8" key="1">
    <citation type="submission" date="2016-10" db="EMBL/GenBank/DDBJ databases">
        <title>Pseudoalteromonas amylolytica sp. nov., isolated from the surface seawater.</title>
        <authorList>
            <person name="Wu Y.-H."/>
            <person name="Cheng H."/>
            <person name="Jin X.-B."/>
            <person name="Wang C.-S."/>
            <person name="Xu X.-W."/>
        </authorList>
    </citation>
    <scope>NUCLEOTIDE SEQUENCE [LARGE SCALE GENOMIC DNA]</scope>
    <source>
        <strain evidence="7 8">JCM 12483</strain>
    </source>
</reference>
<dbReference type="InterPro" id="IPR013325">
    <property type="entry name" value="RNA_pol_sigma_r2"/>
</dbReference>
<evidence type="ECO:0008006" key="9">
    <source>
        <dbReference type="Google" id="ProtNLM"/>
    </source>
</evidence>
<evidence type="ECO:0000256" key="3">
    <source>
        <dbReference type="ARBA" id="ARBA00023125"/>
    </source>
</evidence>
<sequence>MYEKYQQWAEIEASCWQKRLCNVEADRDDFCQYAQVGLLEAMESFELDKGVMFKSYAQHRIRGSIFNNVFRFSDNSAYKNKIYYQSSEGTMSVDELIEANGLVGAIEELALEYLLENTHEEQTSCVSGYYYSSDEMQRLKAHCISALSLLDEPKATIISLYYRFEKSLTEIADILGLSVGRVSQLRKLALLELSDILEQK</sequence>
<keyword evidence="2" id="KW-0731">Sigma factor</keyword>
<dbReference type="SUPFAM" id="SSF88659">
    <property type="entry name" value="Sigma3 and sigma4 domains of RNA polymerase sigma factors"/>
    <property type="match status" value="1"/>
</dbReference>